<sequence length="1668" mass="184951">MNKKSVRLVAIVVAFALVANIALPLQLISVFALDNSTIFKNNSFEYGTTNWTVWKGTSNLNVDADAAKYKSGRKSLRVYSNSSSVARGSVSQIISVSGMLGKTLQLSQWVQSAGFSGSFQIRIRFLDAKYQSVSETDIKEMYISANSNWQQKKYLINIPNNVAVQKVSVEYIYNNSKGSVWLDDVSYSVVPTVNANSIIKNGGFEEDYSYFAVWKEQQNFSADIDSSVKRSGNSSLKLYSNNGQTARGIVSQNIAAKSVLGKTLQLSQWVQSAGFTGGLQIRVKFLDVNSQSVAEADMKDMYIPYNSSWQQKKYSIDVPNNSKIQKVSIEYIYNYSCGKVWIDDIGYAITSTVKTANLIKNGNFEEDYSYFTVWKAQSNLSAQIDNTVKKTGYNSLKIYNNNGQNARGIISQKVNIPSNLNGKVLKVQQWIKTSQLSGDGIKVRIGYYGSGTTEISAKETYILGVSKNQDWRQVQYNVFIPNNSNLKAITLEYIFDNCKGTMWLDDLNAVENTAESNKNIIQNGGFESNLQNVVNAWTTWNDVQYSVETLDKFEGSSSLKVSSTVANKEARVTQYIPITSDILGKNLKLSEWIKTAKANNIYVNIYYCDAKNVDVAQPSKFSYNLSANNAWNKYVQNVKVPNNSNIKALGIEYKIKNITDKVLLDDVRLEPYVAISNITPVLPIVELQKGESKNISFNIAPTYATHKNLNLSSDNAYIATANSQGKITGINNGTTKVKVIQQYEGLTFEIPVIVGGSNIINVNKINNLSAVSGQCISGKVTVNSADRNLTYSMIADSQNGYVDLSKDGSFKYYASSDFVGKDSFAIKIQDTHGNFTAAQFTVNISAKSLNLAKEEFVVSTSENQKVNGVVAVNYSGTSKYQIDTNSSNGVFTINSNGSYSYQPNYGFFGYDNVKVKVTTDNNQTGTINGTIYVAPKASTLKNKLNSQHPRILVNQDRFNNIKTLISTDYDAKRWFASLKKKIDPILSAPVVSYSKPDGVRLVTTSKDYIEGLCFMYKVTGDVKYADRAWKEINNICNYPSWNEAHFLDTSSMAVAAAIGYDWLYSYLNDSQKAIIENAIKDKALKKYALNTWLDSSESNWSIICNSGMIFSSLAIANGTNSDITLGTVENALKSMQTSLKNYYKDGSTFEGAGYWEYATEYLMYADSSLENAVNMKNSFSSILNFKSIAEFPMNITGTNGSYNYADTLESVIPSYFNLWIAKKLNQSNLTQYAKLCDGRANAINIFNLLWYDPQLYNQGYNTALDKYFDENQVVTMRSSFDKDYANFIGVKGGTTGVDHSDLDVGNFVYDALGVRWAVDLGRDNYNLQGYFNDDSIGERWNYYRKRAEGHNTLVIGDSSGADQVVGSTSSIITNALNSTDPYVVLDMTPAYANKAAKVNRKIQLINARKEVVIEDDFVLKKLEKVSWQMHTNASITISSDGQSAILVQDGKSLKMTLLSGCGGKFEVKNATPSSTSPNPSGQNQNVGVKKLVVTTSVKSGKIKIQMTPMGDVNSMKPIVSNGSFEDNLKDWIVWNATGNLNVAVDSTSSKDKKNSVKISNSNSTVARGTLSQQVNVVKYAGKTLKLSQWVKSSDLVGDLNLRLTIADFNWNQIGSKTITKINISGTEEWKLIEYTINIPKNCTYLGFEYLYDNATGTVWMDNVQLSVQ</sequence>
<evidence type="ECO:0000313" key="2">
    <source>
        <dbReference type="Proteomes" id="UP001058074"/>
    </source>
</evidence>
<reference evidence="1" key="1">
    <citation type="journal article" date="2025" name="Int. J. Syst. Evol. Microbiol.">
        <title>Inconstantimicrobium mannanitabidum sp. nov., a novel member of the family Clostridiaceae isolated from anoxic soil under the treatment of reductive soil disinfestation.</title>
        <authorList>
            <person name="Ueki A."/>
            <person name="Tonouchi A."/>
            <person name="Honma S."/>
            <person name="Kaku N."/>
            <person name="Ueki K."/>
        </authorList>
    </citation>
    <scope>NUCLEOTIDE SEQUENCE</scope>
    <source>
        <strain evidence="1">TW13</strain>
    </source>
</reference>
<name>A0ACB5RFC9_9CLOT</name>
<evidence type="ECO:0000313" key="1">
    <source>
        <dbReference type="EMBL" id="GKX67809.1"/>
    </source>
</evidence>
<dbReference type="Proteomes" id="UP001058074">
    <property type="component" value="Unassembled WGS sequence"/>
</dbReference>
<organism evidence="1 2">
    <name type="scientific">Inconstantimicrobium mannanitabidum</name>
    <dbReference type="NCBI Taxonomy" id="1604901"/>
    <lineage>
        <taxon>Bacteria</taxon>
        <taxon>Bacillati</taxon>
        <taxon>Bacillota</taxon>
        <taxon>Clostridia</taxon>
        <taxon>Eubacteriales</taxon>
        <taxon>Clostridiaceae</taxon>
        <taxon>Inconstantimicrobium</taxon>
    </lineage>
</organism>
<keyword evidence="2" id="KW-1185">Reference proteome</keyword>
<protein>
    <submittedName>
        <fullName evidence="1">Uncharacterized protein</fullName>
    </submittedName>
</protein>
<comment type="caution">
    <text evidence="1">The sequence shown here is derived from an EMBL/GenBank/DDBJ whole genome shotgun (WGS) entry which is preliminary data.</text>
</comment>
<dbReference type="EMBL" id="BROD01000001">
    <property type="protein sequence ID" value="GKX67809.1"/>
    <property type="molecule type" value="Genomic_DNA"/>
</dbReference>
<proteinExistence type="predicted"/>
<accession>A0ACB5RFC9</accession>
<gene>
    <name evidence="1" type="ORF">rsdtw13_30670</name>
</gene>